<dbReference type="AlphaFoldDB" id="A0A813K5B0"/>
<dbReference type="PANTHER" id="PTHR23140">
    <property type="entry name" value="RNA PROCESSING PROTEIN LD23810P"/>
    <property type="match status" value="1"/>
</dbReference>
<evidence type="ECO:0000256" key="1">
    <source>
        <dbReference type="ARBA" id="ARBA00022884"/>
    </source>
</evidence>
<proteinExistence type="predicted"/>
<dbReference type="PROSITE" id="PS51391">
    <property type="entry name" value="CID"/>
    <property type="match status" value="1"/>
</dbReference>
<organism evidence="3 4">
    <name type="scientific">Polarella glacialis</name>
    <name type="common">Dinoflagellate</name>
    <dbReference type="NCBI Taxonomy" id="89957"/>
    <lineage>
        <taxon>Eukaryota</taxon>
        <taxon>Sar</taxon>
        <taxon>Alveolata</taxon>
        <taxon>Dinophyceae</taxon>
        <taxon>Suessiales</taxon>
        <taxon>Suessiaceae</taxon>
        <taxon>Polarella</taxon>
    </lineage>
</organism>
<sequence>QGGPKQAPGAGRLDKREKRELSRLQSQLQPNVASIFKAMCWCLDHADCAIEVARCLVEGLLEESLPLDERVLRLCLVSDVLHNSGSSVASAAWVFKREFEAQMPEAGFAWCLP</sequence>
<evidence type="ECO:0000313" key="4">
    <source>
        <dbReference type="Proteomes" id="UP000626109"/>
    </source>
</evidence>
<reference evidence="3" key="1">
    <citation type="submission" date="2021-02" db="EMBL/GenBank/DDBJ databases">
        <authorList>
            <person name="Dougan E. K."/>
            <person name="Rhodes N."/>
            <person name="Thang M."/>
            <person name="Chan C."/>
        </authorList>
    </citation>
    <scope>NUCLEOTIDE SEQUENCE</scope>
</reference>
<dbReference type="InterPro" id="IPR008942">
    <property type="entry name" value="ENTH_VHS"/>
</dbReference>
<feature type="domain" description="CID" evidence="2">
    <location>
        <begin position="13"/>
        <end position="113"/>
    </location>
</feature>
<dbReference type="InterPro" id="IPR006569">
    <property type="entry name" value="CID_dom"/>
</dbReference>
<dbReference type="PANTHER" id="PTHR23140:SF0">
    <property type="entry name" value="U2 SNRNP-ASSOCIATED SURP MOTIF-CONTAINING PROTEIN"/>
    <property type="match status" value="1"/>
</dbReference>
<dbReference type="Proteomes" id="UP000626109">
    <property type="component" value="Unassembled WGS sequence"/>
</dbReference>
<comment type="caution">
    <text evidence="3">The sequence shown here is derived from an EMBL/GenBank/DDBJ whole genome shotgun (WGS) entry which is preliminary data.</text>
</comment>
<evidence type="ECO:0000259" key="2">
    <source>
        <dbReference type="PROSITE" id="PS51391"/>
    </source>
</evidence>
<dbReference type="Gene3D" id="1.25.40.90">
    <property type="match status" value="1"/>
</dbReference>
<keyword evidence="1" id="KW-0694">RNA-binding</keyword>
<evidence type="ECO:0000313" key="3">
    <source>
        <dbReference type="EMBL" id="CAE8690477.1"/>
    </source>
</evidence>
<dbReference type="InterPro" id="IPR051485">
    <property type="entry name" value="SR-CTD_assoc_factor"/>
</dbReference>
<accession>A0A813K5B0</accession>
<dbReference type="EMBL" id="CAJNNW010027266">
    <property type="protein sequence ID" value="CAE8690477.1"/>
    <property type="molecule type" value="Genomic_DNA"/>
</dbReference>
<dbReference type="GO" id="GO:0003723">
    <property type="term" value="F:RNA binding"/>
    <property type="evidence" value="ECO:0007669"/>
    <property type="project" value="UniProtKB-KW"/>
</dbReference>
<feature type="non-terminal residue" evidence="3">
    <location>
        <position position="113"/>
    </location>
</feature>
<gene>
    <name evidence="3" type="ORF">PGLA2088_LOCUS26970</name>
</gene>
<protein>
    <recommendedName>
        <fullName evidence="2">CID domain-containing protein</fullName>
    </recommendedName>
</protein>
<dbReference type="GO" id="GO:0005634">
    <property type="term" value="C:nucleus"/>
    <property type="evidence" value="ECO:0007669"/>
    <property type="project" value="TreeGrafter"/>
</dbReference>
<name>A0A813K5B0_POLGL</name>